<protein>
    <submittedName>
        <fullName evidence="1">Uncharacterized protein</fullName>
    </submittedName>
</protein>
<gene>
    <name evidence="1" type="ORF">CYCCA115_LOCUS13216</name>
</gene>
<dbReference type="AlphaFoldDB" id="A0AAD2FTR7"/>
<dbReference type="EMBL" id="CAKOGP040001792">
    <property type="protein sequence ID" value="CAJ1951744.1"/>
    <property type="molecule type" value="Genomic_DNA"/>
</dbReference>
<proteinExistence type="predicted"/>
<comment type="caution">
    <text evidence="1">The sequence shown here is derived from an EMBL/GenBank/DDBJ whole genome shotgun (WGS) entry which is preliminary data.</text>
</comment>
<organism evidence="1 2">
    <name type="scientific">Cylindrotheca closterium</name>
    <dbReference type="NCBI Taxonomy" id="2856"/>
    <lineage>
        <taxon>Eukaryota</taxon>
        <taxon>Sar</taxon>
        <taxon>Stramenopiles</taxon>
        <taxon>Ochrophyta</taxon>
        <taxon>Bacillariophyta</taxon>
        <taxon>Bacillariophyceae</taxon>
        <taxon>Bacillariophycidae</taxon>
        <taxon>Bacillariales</taxon>
        <taxon>Bacillariaceae</taxon>
        <taxon>Cylindrotheca</taxon>
    </lineage>
</organism>
<keyword evidence="2" id="KW-1185">Reference proteome</keyword>
<evidence type="ECO:0000313" key="1">
    <source>
        <dbReference type="EMBL" id="CAJ1951744.1"/>
    </source>
</evidence>
<accession>A0AAD2FTR7</accession>
<evidence type="ECO:0000313" key="2">
    <source>
        <dbReference type="Proteomes" id="UP001295423"/>
    </source>
</evidence>
<dbReference type="Gene3D" id="1.25.10.10">
    <property type="entry name" value="Leucine-rich Repeat Variant"/>
    <property type="match status" value="1"/>
</dbReference>
<name>A0AAD2FTR7_9STRA</name>
<dbReference type="Proteomes" id="UP001295423">
    <property type="component" value="Unassembled WGS sequence"/>
</dbReference>
<dbReference type="InterPro" id="IPR011989">
    <property type="entry name" value="ARM-like"/>
</dbReference>
<reference evidence="1" key="1">
    <citation type="submission" date="2023-08" db="EMBL/GenBank/DDBJ databases">
        <authorList>
            <person name="Audoor S."/>
            <person name="Bilcke G."/>
        </authorList>
    </citation>
    <scope>NUCLEOTIDE SEQUENCE</scope>
</reference>
<sequence length="116" mass="12184">MGNDTNSITVAVPGKGVTKVTINASRIEEKSQDIRAVYEHAKALGALFGPYAQMSPDTVLPLLNFPYSADVRSTSAQTLAAVYEAACAARANSGGMHIPQKYLPGVATSIAKQETT</sequence>